<dbReference type="OrthoDB" id="9810047at2"/>
<dbReference type="InterPro" id="IPR050539">
    <property type="entry name" value="ThrE_Dicarb/AminoAcid_Exp"/>
</dbReference>
<dbReference type="Pfam" id="PF12821">
    <property type="entry name" value="ThrE_2"/>
    <property type="match status" value="1"/>
</dbReference>
<feature type="transmembrane region" description="Helical" evidence="8">
    <location>
        <begin position="77"/>
        <end position="96"/>
    </location>
</feature>
<evidence type="ECO:0000259" key="9">
    <source>
        <dbReference type="Pfam" id="PF12821"/>
    </source>
</evidence>
<dbReference type="GO" id="GO:0015744">
    <property type="term" value="P:succinate transport"/>
    <property type="evidence" value="ECO:0007669"/>
    <property type="project" value="TreeGrafter"/>
</dbReference>
<gene>
    <name evidence="10" type="ORF">SAMN04488542_12457</name>
</gene>
<evidence type="ECO:0000256" key="5">
    <source>
        <dbReference type="ARBA" id="ARBA00022989"/>
    </source>
</evidence>
<dbReference type="InterPro" id="IPR024528">
    <property type="entry name" value="ThrE_2"/>
</dbReference>
<name>A0A1G7R1Y0_9BACL</name>
<dbReference type="STRING" id="670482.SAMN04488542_12457"/>
<organism evidence="10 11">
    <name type="scientific">Fontibacillus panacisegetis</name>
    <dbReference type="NCBI Taxonomy" id="670482"/>
    <lineage>
        <taxon>Bacteria</taxon>
        <taxon>Bacillati</taxon>
        <taxon>Bacillota</taxon>
        <taxon>Bacilli</taxon>
        <taxon>Bacillales</taxon>
        <taxon>Paenibacillaceae</taxon>
        <taxon>Fontibacillus</taxon>
    </lineage>
</organism>
<dbReference type="PANTHER" id="PTHR34390:SF1">
    <property type="entry name" value="SUCCINATE TRANSPORTER SUBUNIT YJJB-RELATED"/>
    <property type="match status" value="1"/>
</dbReference>
<evidence type="ECO:0000256" key="7">
    <source>
        <dbReference type="ARBA" id="ARBA00034125"/>
    </source>
</evidence>
<dbReference type="Proteomes" id="UP000198972">
    <property type="component" value="Unassembled WGS sequence"/>
</dbReference>
<evidence type="ECO:0000256" key="4">
    <source>
        <dbReference type="ARBA" id="ARBA00022692"/>
    </source>
</evidence>
<evidence type="ECO:0000313" key="11">
    <source>
        <dbReference type="Proteomes" id="UP000198972"/>
    </source>
</evidence>
<evidence type="ECO:0000256" key="2">
    <source>
        <dbReference type="ARBA" id="ARBA00022475"/>
    </source>
</evidence>
<accession>A0A1G7R1Y0</accession>
<feature type="transmembrane region" description="Helical" evidence="8">
    <location>
        <begin position="28"/>
        <end position="45"/>
    </location>
</feature>
<keyword evidence="4 8" id="KW-0812">Transmembrane</keyword>
<feature type="transmembrane region" description="Helical" evidence="8">
    <location>
        <begin position="51"/>
        <end position="70"/>
    </location>
</feature>
<dbReference type="EMBL" id="FNBG01000024">
    <property type="protein sequence ID" value="SDG04738.1"/>
    <property type="molecule type" value="Genomic_DNA"/>
</dbReference>
<keyword evidence="2" id="KW-1003">Cell membrane</keyword>
<keyword evidence="6 8" id="KW-0472">Membrane</keyword>
<protein>
    <submittedName>
        <fullName evidence="10">Uncharacterized membrane protein YjjB, DUF3815 family</fullName>
    </submittedName>
</protein>
<evidence type="ECO:0000313" key="10">
    <source>
        <dbReference type="EMBL" id="SDG04738.1"/>
    </source>
</evidence>
<evidence type="ECO:0000256" key="1">
    <source>
        <dbReference type="ARBA" id="ARBA00004651"/>
    </source>
</evidence>
<dbReference type="RefSeq" id="WP_091233837.1">
    <property type="nucleotide sequence ID" value="NZ_FNBG01000024.1"/>
</dbReference>
<dbReference type="AlphaFoldDB" id="A0A1G7R1Y0"/>
<comment type="similarity">
    <text evidence="7">Belongs to the ThrE exporter (TC 2.A.79) family.</text>
</comment>
<evidence type="ECO:0000256" key="6">
    <source>
        <dbReference type="ARBA" id="ARBA00023136"/>
    </source>
</evidence>
<keyword evidence="5 8" id="KW-1133">Transmembrane helix</keyword>
<dbReference type="GO" id="GO:0005886">
    <property type="term" value="C:plasma membrane"/>
    <property type="evidence" value="ECO:0007669"/>
    <property type="project" value="UniProtKB-SubCell"/>
</dbReference>
<dbReference type="PANTHER" id="PTHR34390">
    <property type="entry name" value="UPF0442 PROTEIN YJJB-RELATED"/>
    <property type="match status" value="1"/>
</dbReference>
<feature type="domain" description="Threonine/Serine exporter ThrE" evidence="9">
    <location>
        <begin position="7"/>
        <end position="132"/>
    </location>
</feature>
<comment type="subcellular location">
    <subcellularLocation>
        <location evidence="1">Cell membrane</location>
        <topology evidence="1">Multi-pass membrane protein</topology>
    </subcellularLocation>
</comment>
<sequence>MVITLHLITSFIASGAFGIIFNAPKRTLLHCGIVGMLGWIAYIVLDFRMEAIFSTVAATFIVGVISQLFAKLFKKPVIIFSVSGIIPLVPGGLAYDAMRNFVVNEYNVAIQLAAQAFLISGSIAIGLVMSEVLNQLLHKIPLKMPIWKAKKLPK</sequence>
<feature type="transmembrane region" description="Helical" evidence="8">
    <location>
        <begin position="108"/>
        <end position="129"/>
    </location>
</feature>
<keyword evidence="3" id="KW-0997">Cell inner membrane</keyword>
<proteinExistence type="inferred from homology"/>
<evidence type="ECO:0000256" key="3">
    <source>
        <dbReference type="ARBA" id="ARBA00022519"/>
    </source>
</evidence>
<feature type="transmembrane region" description="Helical" evidence="8">
    <location>
        <begin position="6"/>
        <end position="23"/>
    </location>
</feature>
<keyword evidence="11" id="KW-1185">Reference proteome</keyword>
<evidence type="ECO:0000256" key="8">
    <source>
        <dbReference type="SAM" id="Phobius"/>
    </source>
</evidence>
<reference evidence="10 11" key="1">
    <citation type="submission" date="2016-10" db="EMBL/GenBank/DDBJ databases">
        <authorList>
            <person name="de Groot N.N."/>
        </authorList>
    </citation>
    <scope>NUCLEOTIDE SEQUENCE [LARGE SCALE GENOMIC DNA]</scope>
    <source>
        <strain evidence="10 11">DSM 28129</strain>
    </source>
</reference>